<dbReference type="InterPro" id="IPR003663">
    <property type="entry name" value="Sugar/inositol_transpt"/>
</dbReference>
<keyword evidence="4 8" id="KW-0812">Transmembrane</keyword>
<name>A5DC01_PICGU</name>
<comment type="subcellular location">
    <subcellularLocation>
        <location evidence="1">Membrane</location>
        <topology evidence="1">Multi-pass membrane protein</topology>
    </subcellularLocation>
</comment>
<reference evidence="10 11" key="1">
    <citation type="journal article" date="2009" name="Nature">
        <title>Evolution of pathogenicity and sexual reproduction in eight Candida genomes.</title>
        <authorList>
            <person name="Butler G."/>
            <person name="Rasmussen M.D."/>
            <person name="Lin M.F."/>
            <person name="Santos M.A."/>
            <person name="Sakthikumar S."/>
            <person name="Munro C.A."/>
            <person name="Rheinbay E."/>
            <person name="Grabherr M."/>
            <person name="Forche A."/>
            <person name="Reedy J.L."/>
            <person name="Agrafioti I."/>
            <person name="Arnaud M.B."/>
            <person name="Bates S."/>
            <person name="Brown A.J."/>
            <person name="Brunke S."/>
            <person name="Costanzo M.C."/>
            <person name="Fitzpatrick D.A."/>
            <person name="de Groot P.W."/>
            <person name="Harris D."/>
            <person name="Hoyer L.L."/>
            <person name="Hube B."/>
            <person name="Klis F.M."/>
            <person name="Kodira C."/>
            <person name="Lennard N."/>
            <person name="Logue M.E."/>
            <person name="Martin R."/>
            <person name="Neiman A.M."/>
            <person name="Nikolaou E."/>
            <person name="Quail M.A."/>
            <person name="Quinn J."/>
            <person name="Santos M.C."/>
            <person name="Schmitzberger F.F."/>
            <person name="Sherlock G."/>
            <person name="Shah P."/>
            <person name="Silverstein K.A."/>
            <person name="Skrzypek M.S."/>
            <person name="Soll D."/>
            <person name="Staggs R."/>
            <person name="Stansfield I."/>
            <person name="Stumpf M.P."/>
            <person name="Sudbery P.E."/>
            <person name="Srikantha T."/>
            <person name="Zeng Q."/>
            <person name="Berman J."/>
            <person name="Berriman M."/>
            <person name="Heitman J."/>
            <person name="Gow N.A."/>
            <person name="Lorenz M.C."/>
            <person name="Birren B.W."/>
            <person name="Kellis M."/>
            <person name="Cuomo C.A."/>
        </authorList>
    </citation>
    <scope>NUCLEOTIDE SEQUENCE [LARGE SCALE GENOMIC DNA]</scope>
    <source>
        <strain evidence="11">ATCC 6260 / CBS 566 / DSM 6381 / JCM 1539 / NBRC 10279 / NRRL Y-324</strain>
    </source>
</reference>
<dbReference type="FunFam" id="1.20.1250.20:FF:000061">
    <property type="entry name" value="MFS sugar transporter"/>
    <property type="match status" value="1"/>
</dbReference>
<proteinExistence type="inferred from homology"/>
<feature type="transmembrane region" description="Helical" evidence="8">
    <location>
        <begin position="210"/>
        <end position="229"/>
    </location>
</feature>
<evidence type="ECO:0000256" key="5">
    <source>
        <dbReference type="ARBA" id="ARBA00022989"/>
    </source>
</evidence>
<dbReference type="InterPro" id="IPR036259">
    <property type="entry name" value="MFS_trans_sf"/>
</dbReference>
<evidence type="ECO:0000256" key="3">
    <source>
        <dbReference type="ARBA" id="ARBA00022448"/>
    </source>
</evidence>
<evidence type="ECO:0000256" key="2">
    <source>
        <dbReference type="ARBA" id="ARBA00010992"/>
    </source>
</evidence>
<dbReference type="PRINTS" id="PR00171">
    <property type="entry name" value="SUGRTRNSPORT"/>
</dbReference>
<dbReference type="EMBL" id="CH408155">
    <property type="protein sequence ID" value="EDK36708.2"/>
    <property type="molecule type" value="Genomic_DNA"/>
</dbReference>
<dbReference type="InterPro" id="IPR005828">
    <property type="entry name" value="MFS_sugar_transport-like"/>
</dbReference>
<dbReference type="PROSITE" id="PS50850">
    <property type="entry name" value="MFS"/>
    <property type="match status" value="1"/>
</dbReference>
<feature type="transmembrane region" description="Helical" evidence="8">
    <location>
        <begin position="155"/>
        <end position="174"/>
    </location>
</feature>
<dbReference type="RefSeq" id="XP_001487429.2">
    <property type="nucleotide sequence ID" value="XM_001487379.1"/>
</dbReference>
<evidence type="ECO:0000313" key="10">
    <source>
        <dbReference type="EMBL" id="EDK36708.2"/>
    </source>
</evidence>
<evidence type="ECO:0000313" key="11">
    <source>
        <dbReference type="Proteomes" id="UP000001997"/>
    </source>
</evidence>
<feature type="transmembrane region" description="Helical" evidence="8">
    <location>
        <begin position="532"/>
        <end position="552"/>
    </location>
</feature>
<dbReference type="InterPro" id="IPR050360">
    <property type="entry name" value="MFS_Sugar_Transporters"/>
</dbReference>
<dbReference type="InParanoid" id="A5DC01"/>
<protein>
    <recommendedName>
        <fullName evidence="9">Major facilitator superfamily (MFS) profile domain-containing protein</fullName>
    </recommendedName>
</protein>
<feature type="transmembrane region" description="Helical" evidence="8">
    <location>
        <begin position="433"/>
        <end position="454"/>
    </location>
</feature>
<dbReference type="GO" id="GO:0005351">
    <property type="term" value="F:carbohydrate:proton symporter activity"/>
    <property type="evidence" value="ECO:0007669"/>
    <property type="project" value="TreeGrafter"/>
</dbReference>
<dbReference type="HOGENOM" id="CLU_001265_30_3_1"/>
<evidence type="ECO:0000259" key="9">
    <source>
        <dbReference type="PROSITE" id="PS50850"/>
    </source>
</evidence>
<dbReference type="GeneID" id="5129104"/>
<dbReference type="PANTHER" id="PTHR48022">
    <property type="entry name" value="PLASTIDIC GLUCOSE TRANSPORTER 4"/>
    <property type="match status" value="1"/>
</dbReference>
<dbReference type="InterPro" id="IPR020846">
    <property type="entry name" value="MFS_dom"/>
</dbReference>
<keyword evidence="6 8" id="KW-0472">Membrane</keyword>
<dbReference type="PANTHER" id="PTHR48022:SF68">
    <property type="entry name" value="MAJOR FACILITATOR SUPERFAMILY (MFS) PROFILE DOMAIN-CONTAINING PROTEIN-RELATED"/>
    <property type="match status" value="1"/>
</dbReference>
<gene>
    <name evidence="10" type="ORF">PGUG_00806</name>
</gene>
<comment type="similarity">
    <text evidence="2 7">Belongs to the major facilitator superfamily. Sugar transporter (TC 2.A.1.1) family.</text>
</comment>
<evidence type="ECO:0000256" key="6">
    <source>
        <dbReference type="ARBA" id="ARBA00023136"/>
    </source>
</evidence>
<feature type="transmembrane region" description="Helical" evidence="8">
    <location>
        <begin position="181"/>
        <end position="204"/>
    </location>
</feature>
<dbReference type="Pfam" id="PF00083">
    <property type="entry name" value="Sugar_tr"/>
    <property type="match status" value="1"/>
</dbReference>
<evidence type="ECO:0000256" key="7">
    <source>
        <dbReference type="RuleBase" id="RU003346"/>
    </source>
</evidence>
<dbReference type="eggNOG" id="KOG0254">
    <property type="taxonomic scope" value="Eukaryota"/>
</dbReference>
<dbReference type="GO" id="GO:0016020">
    <property type="term" value="C:membrane"/>
    <property type="evidence" value="ECO:0007669"/>
    <property type="project" value="UniProtKB-SubCell"/>
</dbReference>
<keyword evidence="11" id="KW-1185">Reference proteome</keyword>
<dbReference type="OMA" id="QLMGWLT"/>
<dbReference type="SUPFAM" id="SSF103473">
    <property type="entry name" value="MFS general substrate transporter"/>
    <property type="match status" value="1"/>
</dbReference>
<organism evidence="10 11">
    <name type="scientific">Meyerozyma guilliermondii (strain ATCC 6260 / CBS 566 / DSM 6381 / JCM 1539 / NBRC 10279 / NRRL Y-324)</name>
    <name type="common">Yeast</name>
    <name type="synonym">Candida guilliermondii</name>
    <dbReference type="NCBI Taxonomy" id="294746"/>
    <lineage>
        <taxon>Eukaryota</taxon>
        <taxon>Fungi</taxon>
        <taxon>Dikarya</taxon>
        <taxon>Ascomycota</taxon>
        <taxon>Saccharomycotina</taxon>
        <taxon>Pichiomycetes</taxon>
        <taxon>Debaryomycetaceae</taxon>
        <taxon>Meyerozyma</taxon>
    </lineage>
</organism>
<dbReference type="KEGG" id="pgu:PGUG_00806"/>
<evidence type="ECO:0000256" key="1">
    <source>
        <dbReference type="ARBA" id="ARBA00004141"/>
    </source>
</evidence>
<feature type="transmembrane region" description="Helical" evidence="8">
    <location>
        <begin position="466"/>
        <end position="491"/>
    </location>
</feature>
<dbReference type="VEuPathDB" id="FungiDB:PGUG_00806"/>
<dbReference type="Proteomes" id="UP000001997">
    <property type="component" value="Unassembled WGS sequence"/>
</dbReference>
<accession>A5DC01</accession>
<dbReference type="AlphaFoldDB" id="A5DC01"/>
<evidence type="ECO:0000256" key="8">
    <source>
        <dbReference type="SAM" id="Phobius"/>
    </source>
</evidence>
<sequence length="631" mass="70298">MSFFGRFSTKFIFMKVMHFHLIIVLQFMFVFNSAASICASQFDIIRRGSPLAATPPPHIYRSFDVSGVENMSSTSSSKDMPPEKEEVSVLQDNNEIPSFLGLRGSKLHNAVAGMCGVGFLLFGYDQGVMSSLLTLGAFKDTFEVYRNGNPTMQSFIIAIYEIGCMVGALSTLYLGDKYGRVRLVFAGAFIMLIGGALQGCAYTVAHLIVARVVSGIGNGLITSTVPVWQAEIAKPEKRGKLIALQGAQITLGIAISYWIDFAFYFTDPSPAAWRVPVSLQCVFPLVILPLVLKLPESPRWLIRVRREEEGRRVFAALLEKPVDDYLVNQHMNEVEESLAAERALGGETFSMKRLFTQGEKRNFHRLCLAGWAQLMQQISGINLITYYAGTIFEKYIGIDPLPSRILAACNGTEYFLASLIPLWTIERFGRRPLLLIGTAGQCLSMVVLTITTKVSDNQGKSQPPAIAAAVFLFVFNSFFAIGMLSITWLYSPEVNSIEIRAPAAAISTACNWISNFAIVLITIPAFDNINSFTYLVFGMINFLMLPVIYFLFPETAGRSLEEMDLIFKQTPVWKPWQAVKIAREMPFIHAGAMEDIEEKRMAEFEHTEHAGLFEDNSITEKMSMKNDKNSI</sequence>
<dbReference type="OrthoDB" id="6133115at2759"/>
<dbReference type="NCBIfam" id="TIGR00879">
    <property type="entry name" value="SP"/>
    <property type="match status" value="1"/>
</dbReference>
<evidence type="ECO:0000256" key="4">
    <source>
        <dbReference type="ARBA" id="ARBA00022692"/>
    </source>
</evidence>
<dbReference type="Gene3D" id="1.20.1250.20">
    <property type="entry name" value="MFS general substrate transporter like domains"/>
    <property type="match status" value="1"/>
</dbReference>
<feature type="transmembrane region" description="Helical" evidence="8">
    <location>
        <begin position="241"/>
        <end position="259"/>
    </location>
</feature>
<feature type="domain" description="Major facilitator superfamily (MFS) profile" evidence="9">
    <location>
        <begin position="111"/>
        <end position="556"/>
    </location>
</feature>
<feature type="transmembrane region" description="Helical" evidence="8">
    <location>
        <begin position="271"/>
        <end position="292"/>
    </location>
</feature>
<keyword evidence="5 8" id="KW-1133">Transmembrane helix</keyword>
<feature type="transmembrane region" description="Helical" evidence="8">
    <location>
        <begin position="503"/>
        <end position="526"/>
    </location>
</feature>
<keyword evidence="3 7" id="KW-0813">Transport</keyword>